<feature type="compositionally biased region" description="Polar residues" evidence="2">
    <location>
        <begin position="289"/>
        <end position="301"/>
    </location>
</feature>
<dbReference type="AlphaFoldDB" id="A0A9P0IDR1"/>
<dbReference type="Proteomes" id="UP001153321">
    <property type="component" value="Chromosome 5"/>
</dbReference>
<evidence type="ECO:0000256" key="1">
    <source>
        <dbReference type="SAM" id="Coils"/>
    </source>
</evidence>
<protein>
    <submittedName>
        <fullName evidence="3">Uncharacterized protein</fullName>
    </submittedName>
</protein>
<name>A0A9P0IDR1_SPOLI</name>
<proteinExistence type="predicted"/>
<feature type="coiled-coil region" evidence="1">
    <location>
        <begin position="196"/>
        <end position="230"/>
    </location>
</feature>
<dbReference type="EMBL" id="LR824536">
    <property type="protein sequence ID" value="CAH1644920.1"/>
    <property type="molecule type" value="Genomic_DNA"/>
</dbReference>
<gene>
    <name evidence="3" type="ORF">SPLIT_LOCUS10273</name>
</gene>
<evidence type="ECO:0000313" key="3">
    <source>
        <dbReference type="EMBL" id="CAH1644920.1"/>
    </source>
</evidence>
<evidence type="ECO:0000313" key="4">
    <source>
        <dbReference type="Proteomes" id="UP001153321"/>
    </source>
</evidence>
<feature type="region of interest" description="Disordered" evidence="2">
    <location>
        <begin position="283"/>
        <end position="302"/>
    </location>
</feature>
<sequence length="310" mass="33687">MGATTEFETLEEQFLELIGEFRTLTISESRLRESVRTESTRAEAAEAARAAAERAATEARNGAAAATAAVAKASSALASSQEHVTGLKMHLDLTERQRKLLEDRCGEMTGQIGSLERQVQQLKPLQSAHTTLQRQYTELQERICKATEEARRESTRLESELRRVEKCAAAGSEIRERARLAAAAHARERRLAAAELQHTNKELVAANTEISKLKATVAELELQLAEISDNPTKKTVDPDIEALVETRAALEAERAGAAKLEKALAAALADNATLAARINNMDNTDEANKTSTPPESATTNICPIDSFLAE</sequence>
<organism evidence="3 4">
    <name type="scientific">Spodoptera littoralis</name>
    <name type="common">Egyptian cotton leafworm</name>
    <dbReference type="NCBI Taxonomy" id="7109"/>
    <lineage>
        <taxon>Eukaryota</taxon>
        <taxon>Metazoa</taxon>
        <taxon>Ecdysozoa</taxon>
        <taxon>Arthropoda</taxon>
        <taxon>Hexapoda</taxon>
        <taxon>Insecta</taxon>
        <taxon>Pterygota</taxon>
        <taxon>Neoptera</taxon>
        <taxon>Endopterygota</taxon>
        <taxon>Lepidoptera</taxon>
        <taxon>Glossata</taxon>
        <taxon>Ditrysia</taxon>
        <taxon>Noctuoidea</taxon>
        <taxon>Noctuidae</taxon>
        <taxon>Amphipyrinae</taxon>
        <taxon>Spodoptera</taxon>
    </lineage>
</organism>
<keyword evidence="1" id="KW-0175">Coiled coil</keyword>
<evidence type="ECO:0000256" key="2">
    <source>
        <dbReference type="SAM" id="MobiDB-lite"/>
    </source>
</evidence>
<keyword evidence="4" id="KW-1185">Reference proteome</keyword>
<reference evidence="3" key="1">
    <citation type="submission" date="2022-02" db="EMBL/GenBank/DDBJ databases">
        <authorList>
            <person name="King R."/>
        </authorList>
    </citation>
    <scope>NUCLEOTIDE SEQUENCE</scope>
</reference>
<accession>A0A9P0IDR1</accession>